<name>A0A9X2KRX5_9SPHN</name>
<comment type="caution">
    <text evidence="1">The sequence shown here is derived from an EMBL/GenBank/DDBJ whole genome shotgun (WGS) entry which is preliminary data.</text>
</comment>
<dbReference type="RefSeq" id="WP_254297437.1">
    <property type="nucleotide sequence ID" value="NZ_JAMLDX010000038.1"/>
</dbReference>
<feature type="non-terminal residue" evidence="1">
    <location>
        <position position="1"/>
    </location>
</feature>
<accession>A0A9X2KRX5</accession>
<organism evidence="1 2">
    <name type="scientific">Sphingomonas tagetis</name>
    <dbReference type="NCBI Taxonomy" id="2949092"/>
    <lineage>
        <taxon>Bacteria</taxon>
        <taxon>Pseudomonadati</taxon>
        <taxon>Pseudomonadota</taxon>
        <taxon>Alphaproteobacteria</taxon>
        <taxon>Sphingomonadales</taxon>
        <taxon>Sphingomonadaceae</taxon>
        <taxon>Sphingomonas</taxon>
    </lineage>
</organism>
<reference evidence="1" key="1">
    <citation type="submission" date="2022-05" db="EMBL/GenBank/DDBJ databases">
        <title>Sphingomonas sp. strain MG17 Genome sequencing and assembly.</title>
        <authorList>
            <person name="Kim I."/>
        </authorList>
    </citation>
    <scope>NUCLEOTIDE SEQUENCE</scope>
    <source>
        <strain evidence="1">MG17</strain>
    </source>
</reference>
<dbReference type="Proteomes" id="UP001139451">
    <property type="component" value="Unassembled WGS sequence"/>
</dbReference>
<evidence type="ECO:0000313" key="1">
    <source>
        <dbReference type="EMBL" id="MCP3733228.1"/>
    </source>
</evidence>
<keyword evidence="2" id="KW-1185">Reference proteome</keyword>
<dbReference type="EMBL" id="JAMLDX010000038">
    <property type="protein sequence ID" value="MCP3733228.1"/>
    <property type="molecule type" value="Genomic_DNA"/>
</dbReference>
<proteinExistence type="predicted"/>
<evidence type="ECO:0000313" key="2">
    <source>
        <dbReference type="Proteomes" id="UP001139451"/>
    </source>
</evidence>
<protein>
    <submittedName>
        <fullName evidence="1">Uncharacterized protein</fullName>
    </submittedName>
</protein>
<sequence length="68" mass="7687">HLRFTQLADNLFRAMLLARHSSSPSSSKYHQFWTTQKGADHMRAIGPQEIRCFPELVGTIPAALVRPP</sequence>
<gene>
    <name evidence="1" type="ORF">M9978_22750</name>
</gene>
<dbReference type="AlphaFoldDB" id="A0A9X2KRX5"/>